<keyword evidence="25" id="KW-1185">Reference proteome</keyword>
<evidence type="ECO:0000313" key="25">
    <source>
        <dbReference type="Proteomes" id="UP001345219"/>
    </source>
</evidence>
<keyword evidence="8 17" id="KW-0418">Kinase</keyword>
<evidence type="ECO:0000259" key="21">
    <source>
        <dbReference type="PROSITE" id="PS50026"/>
    </source>
</evidence>
<dbReference type="CDD" id="cd01098">
    <property type="entry name" value="PAN_AP_plant"/>
    <property type="match status" value="1"/>
</dbReference>
<dbReference type="SUPFAM" id="SSF51110">
    <property type="entry name" value="alpha-D-mannose-specific plant lectins"/>
    <property type="match status" value="1"/>
</dbReference>
<dbReference type="InterPro" id="IPR024171">
    <property type="entry name" value="SRK-like_kinase"/>
</dbReference>
<keyword evidence="9 17" id="KW-0067">ATP-binding</keyword>
<dbReference type="InterPro" id="IPR008271">
    <property type="entry name" value="Ser/Thr_kinase_AS"/>
</dbReference>
<dbReference type="FunFam" id="3.30.200.20:FF:000059">
    <property type="entry name" value="S-receptor-like serine/threonine-protein kinase"/>
    <property type="match status" value="1"/>
</dbReference>
<dbReference type="EMBL" id="JAXIOK010000005">
    <property type="protein sequence ID" value="KAK4770978.1"/>
    <property type="molecule type" value="Genomic_DNA"/>
</dbReference>
<dbReference type="FunFam" id="1.10.510.10:FF:000537">
    <property type="entry name" value="Putative receptor-like protein kinase"/>
    <property type="match status" value="1"/>
</dbReference>
<evidence type="ECO:0000256" key="13">
    <source>
        <dbReference type="ARBA" id="ARBA00023170"/>
    </source>
</evidence>
<protein>
    <recommendedName>
        <fullName evidence="17">Receptor-like serine/threonine-protein kinase</fullName>
        <ecNumber evidence="17">2.7.11.1</ecNumber>
    </recommendedName>
</protein>
<evidence type="ECO:0000256" key="5">
    <source>
        <dbReference type="ARBA" id="ARBA00022692"/>
    </source>
</evidence>
<evidence type="ECO:0000259" key="22">
    <source>
        <dbReference type="PROSITE" id="PS50927"/>
    </source>
</evidence>
<dbReference type="Gene3D" id="1.10.510.10">
    <property type="entry name" value="Transferase(Phosphotransferase) domain 1"/>
    <property type="match status" value="1"/>
</dbReference>
<dbReference type="PROSITE" id="PS50026">
    <property type="entry name" value="EGF_3"/>
    <property type="match status" value="1"/>
</dbReference>
<keyword evidence="3 18" id="KW-0245">EGF-like domain</keyword>
<evidence type="ECO:0000256" key="9">
    <source>
        <dbReference type="ARBA" id="ARBA00022840"/>
    </source>
</evidence>
<dbReference type="SMART" id="SM00108">
    <property type="entry name" value="B_lectin"/>
    <property type="match status" value="1"/>
</dbReference>
<evidence type="ECO:0000256" key="8">
    <source>
        <dbReference type="ARBA" id="ARBA00022777"/>
    </source>
</evidence>
<comment type="caution">
    <text evidence="24">The sequence shown here is derived from an EMBL/GenBank/DDBJ whole genome shotgun (WGS) entry which is preliminary data.</text>
</comment>
<dbReference type="Gene3D" id="3.50.4.10">
    <property type="entry name" value="Hepatocyte Growth Factor"/>
    <property type="match status" value="1"/>
</dbReference>
<dbReference type="Pfam" id="PF01453">
    <property type="entry name" value="B_lectin"/>
    <property type="match status" value="1"/>
</dbReference>
<accession>A0AAN7KV61</accession>
<dbReference type="PROSITE" id="PS00108">
    <property type="entry name" value="PROTEIN_KINASE_ST"/>
    <property type="match status" value="1"/>
</dbReference>
<dbReference type="GO" id="GO:0005524">
    <property type="term" value="F:ATP binding"/>
    <property type="evidence" value="ECO:0007669"/>
    <property type="project" value="UniProtKB-KW"/>
</dbReference>
<dbReference type="Gene3D" id="3.30.200.20">
    <property type="entry name" value="Phosphorylase Kinase, domain 1"/>
    <property type="match status" value="1"/>
</dbReference>
<comment type="caution">
    <text evidence="18">Lacks conserved residue(s) required for the propagation of feature annotation.</text>
</comment>
<evidence type="ECO:0000256" key="2">
    <source>
        <dbReference type="ARBA" id="ARBA00022527"/>
    </source>
</evidence>
<dbReference type="SMART" id="SM00220">
    <property type="entry name" value="S_TKc"/>
    <property type="match status" value="1"/>
</dbReference>
<evidence type="ECO:0000256" key="18">
    <source>
        <dbReference type="PROSITE-ProRule" id="PRU00076"/>
    </source>
</evidence>
<reference evidence="24 25" key="1">
    <citation type="journal article" date="2023" name="Hortic Res">
        <title>Pangenome of water caltrop reveals structural variations and asymmetric subgenome divergence after allopolyploidization.</title>
        <authorList>
            <person name="Zhang X."/>
            <person name="Chen Y."/>
            <person name="Wang L."/>
            <person name="Yuan Y."/>
            <person name="Fang M."/>
            <person name="Shi L."/>
            <person name="Lu R."/>
            <person name="Comes H.P."/>
            <person name="Ma Y."/>
            <person name="Chen Y."/>
            <person name="Huang G."/>
            <person name="Zhou Y."/>
            <person name="Zheng Z."/>
            <person name="Qiu Y."/>
        </authorList>
    </citation>
    <scope>NUCLEOTIDE SEQUENCE [LARGE SCALE GENOMIC DNA]</scope>
    <source>
        <tissue evidence="24">Roots</tissue>
    </source>
</reference>
<keyword evidence="13" id="KW-0675">Receptor</keyword>
<dbReference type="Pfam" id="PF00069">
    <property type="entry name" value="Pkinase"/>
    <property type="match status" value="1"/>
</dbReference>
<dbReference type="GO" id="GO:0016020">
    <property type="term" value="C:membrane"/>
    <property type="evidence" value="ECO:0007669"/>
    <property type="project" value="UniProtKB-SubCell"/>
</dbReference>
<dbReference type="PIRSF" id="PIRSF000641">
    <property type="entry name" value="SRK"/>
    <property type="match status" value="1"/>
</dbReference>
<feature type="domain" description="Apple" evidence="23">
    <location>
        <begin position="369"/>
        <end position="449"/>
    </location>
</feature>
<dbReference type="PANTHER" id="PTHR47974:SF3">
    <property type="entry name" value="RECEPTOR-LIKE SERINE_THREONINE-PROTEIN KINASE"/>
    <property type="match status" value="1"/>
</dbReference>
<comment type="catalytic activity">
    <reaction evidence="16 17">
        <text>L-seryl-[protein] + ATP = O-phospho-L-seryl-[protein] + ADP + H(+)</text>
        <dbReference type="Rhea" id="RHEA:17989"/>
        <dbReference type="Rhea" id="RHEA-COMP:9863"/>
        <dbReference type="Rhea" id="RHEA-COMP:11604"/>
        <dbReference type="ChEBI" id="CHEBI:15378"/>
        <dbReference type="ChEBI" id="CHEBI:29999"/>
        <dbReference type="ChEBI" id="CHEBI:30616"/>
        <dbReference type="ChEBI" id="CHEBI:83421"/>
        <dbReference type="ChEBI" id="CHEBI:456216"/>
        <dbReference type="EC" id="2.7.11.1"/>
    </reaction>
</comment>
<dbReference type="InterPro" id="IPR011009">
    <property type="entry name" value="Kinase-like_dom_sf"/>
</dbReference>
<evidence type="ECO:0000259" key="23">
    <source>
        <dbReference type="PROSITE" id="PS50948"/>
    </source>
</evidence>
<evidence type="ECO:0000256" key="1">
    <source>
        <dbReference type="ARBA" id="ARBA00004479"/>
    </source>
</evidence>
<evidence type="ECO:0000256" key="10">
    <source>
        <dbReference type="ARBA" id="ARBA00022989"/>
    </source>
</evidence>
<dbReference type="GO" id="GO:0004674">
    <property type="term" value="F:protein serine/threonine kinase activity"/>
    <property type="evidence" value="ECO:0007669"/>
    <property type="project" value="UniProtKB-KW"/>
</dbReference>
<keyword evidence="5 19" id="KW-0812">Transmembrane</keyword>
<dbReference type="SUPFAM" id="SSF56112">
    <property type="entry name" value="Protein kinase-like (PK-like)"/>
    <property type="match status" value="1"/>
</dbReference>
<dbReference type="Pfam" id="PF00024">
    <property type="entry name" value="PAN_1"/>
    <property type="match status" value="1"/>
</dbReference>
<dbReference type="Proteomes" id="UP001345219">
    <property type="component" value="Chromosome 24"/>
</dbReference>
<evidence type="ECO:0000256" key="16">
    <source>
        <dbReference type="ARBA" id="ARBA00048679"/>
    </source>
</evidence>
<keyword evidence="10 19" id="KW-1133">Transmembrane helix</keyword>
<dbReference type="PROSITE" id="PS50927">
    <property type="entry name" value="BULB_LECTIN"/>
    <property type="match status" value="1"/>
</dbReference>
<name>A0AAN7KV61_9MYRT</name>
<organism evidence="24 25">
    <name type="scientific">Trapa incisa</name>
    <dbReference type="NCBI Taxonomy" id="236973"/>
    <lineage>
        <taxon>Eukaryota</taxon>
        <taxon>Viridiplantae</taxon>
        <taxon>Streptophyta</taxon>
        <taxon>Embryophyta</taxon>
        <taxon>Tracheophyta</taxon>
        <taxon>Spermatophyta</taxon>
        <taxon>Magnoliopsida</taxon>
        <taxon>eudicotyledons</taxon>
        <taxon>Gunneridae</taxon>
        <taxon>Pentapetalae</taxon>
        <taxon>rosids</taxon>
        <taxon>malvids</taxon>
        <taxon>Myrtales</taxon>
        <taxon>Lythraceae</taxon>
        <taxon>Trapa</taxon>
    </lineage>
</organism>
<dbReference type="PROSITE" id="PS50011">
    <property type="entry name" value="PROTEIN_KINASE_DOM"/>
    <property type="match status" value="1"/>
</dbReference>
<comment type="subcellular location">
    <subcellularLocation>
        <location evidence="1">Membrane</location>
        <topology evidence="1">Single-pass type I membrane protein</topology>
    </subcellularLocation>
</comment>
<dbReference type="InterPro" id="IPR036426">
    <property type="entry name" value="Bulb-type_lectin_dom_sf"/>
</dbReference>
<proteinExistence type="inferred from homology"/>
<dbReference type="Gene3D" id="2.90.10.10">
    <property type="entry name" value="Bulb-type lectin domain"/>
    <property type="match status" value="1"/>
</dbReference>
<evidence type="ECO:0000259" key="20">
    <source>
        <dbReference type="PROSITE" id="PS50011"/>
    </source>
</evidence>
<dbReference type="CDD" id="cd00028">
    <property type="entry name" value="B_lectin"/>
    <property type="match status" value="1"/>
</dbReference>
<evidence type="ECO:0000256" key="19">
    <source>
        <dbReference type="SAM" id="Phobius"/>
    </source>
</evidence>
<evidence type="ECO:0000256" key="4">
    <source>
        <dbReference type="ARBA" id="ARBA00022679"/>
    </source>
</evidence>
<evidence type="ECO:0000256" key="7">
    <source>
        <dbReference type="ARBA" id="ARBA00022741"/>
    </source>
</evidence>
<dbReference type="Pfam" id="PF00954">
    <property type="entry name" value="S_locus_glycop"/>
    <property type="match status" value="1"/>
</dbReference>
<evidence type="ECO:0000313" key="24">
    <source>
        <dbReference type="EMBL" id="KAK4770978.1"/>
    </source>
</evidence>
<dbReference type="CDD" id="cd14066">
    <property type="entry name" value="STKc_IRAK"/>
    <property type="match status" value="1"/>
</dbReference>
<dbReference type="AlphaFoldDB" id="A0AAN7KV61"/>
<feature type="transmembrane region" description="Helical" evidence="19">
    <location>
        <begin position="492"/>
        <end position="515"/>
    </location>
</feature>
<keyword evidence="4 17" id="KW-0808">Transferase</keyword>
<dbReference type="PANTHER" id="PTHR47974">
    <property type="entry name" value="OS07G0415500 PROTEIN"/>
    <property type="match status" value="1"/>
</dbReference>
<keyword evidence="7 17" id="KW-0547">Nucleotide-binding</keyword>
<feature type="domain" description="Protein kinase" evidence="20">
    <location>
        <begin position="550"/>
        <end position="833"/>
    </location>
</feature>
<evidence type="ECO:0000256" key="14">
    <source>
        <dbReference type="ARBA" id="ARBA00023180"/>
    </source>
</evidence>
<dbReference type="InterPro" id="IPR000858">
    <property type="entry name" value="S_locus_glycoprot_dom"/>
</dbReference>
<dbReference type="InterPro" id="IPR000719">
    <property type="entry name" value="Prot_kinase_dom"/>
</dbReference>
<keyword evidence="2 17" id="KW-0723">Serine/threonine-protein kinase</keyword>
<dbReference type="SUPFAM" id="SSF57414">
    <property type="entry name" value="Hairpin loop containing domain-like"/>
    <property type="match status" value="1"/>
</dbReference>
<comment type="similarity">
    <text evidence="17">Belongs to the protein kinase superfamily. Ser/Thr protein kinase family.</text>
</comment>
<evidence type="ECO:0000256" key="6">
    <source>
        <dbReference type="ARBA" id="ARBA00022729"/>
    </source>
</evidence>
<feature type="domain" description="EGF-like" evidence="21">
    <location>
        <begin position="317"/>
        <end position="355"/>
    </location>
</feature>
<evidence type="ECO:0000256" key="3">
    <source>
        <dbReference type="ARBA" id="ARBA00022536"/>
    </source>
</evidence>
<gene>
    <name evidence="24" type="ORF">SAY87_031510</name>
</gene>
<keyword evidence="12" id="KW-1015">Disulfide bond</keyword>
<dbReference type="EC" id="2.7.11.1" evidence="17"/>
<keyword evidence="6" id="KW-0732">Signal</keyword>
<feature type="domain" description="Bulb-type lectin" evidence="22">
    <location>
        <begin position="47"/>
        <end position="180"/>
    </location>
</feature>
<evidence type="ECO:0000256" key="17">
    <source>
        <dbReference type="PIRNR" id="PIRNR000641"/>
    </source>
</evidence>
<dbReference type="InterPro" id="IPR000742">
    <property type="entry name" value="EGF"/>
</dbReference>
<dbReference type="InterPro" id="IPR001480">
    <property type="entry name" value="Bulb-type_lectin_dom"/>
</dbReference>
<sequence>MWWNYLSSYIMHSPIIQRIRRALRNRRFSFLLSMLMAFQVSFTLASSSSTIHKDELSKGSSLSVDNPGDILRSPNGVFCAGFHSVGNNAYAFAVWFNNQLCLKDCIVWMANRDEPVNGKQSKLILDKYGNLFLTDAGYRVIWSVEVALNLSAPSVQLQLLDSGNLILYHTGTSHGNTVALWQSFDYPTDTLLPEQKFTRYTTLVSSRARGNVSSSYYKLYFDNDNVLRLLYDGPDISSVYWPHPYNLPWDSGRNTYNDSRVALLNYVGMFESSDFWNFNSSDYGVNIWRRLTMDTDGNLRLYSLLRNREWAVSWQAITTPCDVHGICGPNAVCQYDTSLGRSCICLPGYERKNPSDWSEGCKPLFNSFCNLADANVSDFLHVPHRDFFGYDEDYHKNVTLDQCKRYCLDRCSCKGFQFRFKTRECYLKALILNGRFSLESLENMYLRLPKDMLSSYQTQQSPSSLNCSYNPQDIQLHRAYLRSHKNKLLVKILKIVAGVIAGLEALGVLLVWLYITTKSRRKDEATSGVYQLAAIGFRRFSYSELKKATRNFSQEIGRGAAGTVYKAILPSGQVAAVKQLNEASLQGEDEFLAEVSMIGKLNHMNLIEMLGYCAEGKHWLLVYEYMTHGSLADNLSKRAFNWNKMFDIAIGAARGLTYLHEECLEWVLHCDVKPQNILLDSNYQPKVSDFGLSKLLNRRDDKKHLGFSKIRGTRGYMAPEWVYNLEITAKVDVYSYGMVVLQMVTGRNPGVGVPDVDSGGQTENRSLASWIRGEMNGDVPTATWIEEVVDHTIEGELDIKKVEVLVAVGLQCIADDKDERPTMRQVVEMLEHYGNDEHNQA</sequence>
<keyword evidence="14" id="KW-0325">Glycoprotein</keyword>
<evidence type="ECO:0000256" key="11">
    <source>
        <dbReference type="ARBA" id="ARBA00023136"/>
    </source>
</evidence>
<dbReference type="InterPro" id="IPR003609">
    <property type="entry name" value="Pan_app"/>
</dbReference>
<evidence type="ECO:0000256" key="12">
    <source>
        <dbReference type="ARBA" id="ARBA00023157"/>
    </source>
</evidence>
<keyword evidence="11 19" id="KW-0472">Membrane</keyword>
<comment type="catalytic activity">
    <reaction evidence="15 17">
        <text>L-threonyl-[protein] + ATP = O-phospho-L-threonyl-[protein] + ADP + H(+)</text>
        <dbReference type="Rhea" id="RHEA:46608"/>
        <dbReference type="Rhea" id="RHEA-COMP:11060"/>
        <dbReference type="Rhea" id="RHEA-COMP:11605"/>
        <dbReference type="ChEBI" id="CHEBI:15378"/>
        <dbReference type="ChEBI" id="CHEBI:30013"/>
        <dbReference type="ChEBI" id="CHEBI:30616"/>
        <dbReference type="ChEBI" id="CHEBI:61977"/>
        <dbReference type="ChEBI" id="CHEBI:456216"/>
        <dbReference type="EC" id="2.7.11.1"/>
    </reaction>
</comment>
<dbReference type="CDD" id="cd00053">
    <property type="entry name" value="EGF"/>
    <property type="match status" value="1"/>
</dbReference>
<dbReference type="GO" id="GO:0048544">
    <property type="term" value="P:recognition of pollen"/>
    <property type="evidence" value="ECO:0007669"/>
    <property type="project" value="InterPro"/>
</dbReference>
<dbReference type="PROSITE" id="PS50948">
    <property type="entry name" value="PAN"/>
    <property type="match status" value="1"/>
</dbReference>
<evidence type="ECO:0000256" key="15">
    <source>
        <dbReference type="ARBA" id="ARBA00047899"/>
    </source>
</evidence>